<gene>
    <name evidence="2" type="ORF">BSZ32_03540</name>
</gene>
<organism evidence="2 3">
    <name type="scientific">Rubritalea profundi</name>
    <dbReference type="NCBI Taxonomy" id="1658618"/>
    <lineage>
        <taxon>Bacteria</taxon>
        <taxon>Pseudomonadati</taxon>
        <taxon>Verrucomicrobiota</taxon>
        <taxon>Verrucomicrobiia</taxon>
        <taxon>Verrucomicrobiales</taxon>
        <taxon>Rubritaleaceae</taxon>
        <taxon>Rubritalea</taxon>
    </lineage>
</organism>
<keyword evidence="3" id="KW-1185">Reference proteome</keyword>
<dbReference type="RefSeq" id="WP_105042148.1">
    <property type="nucleotide sequence ID" value="NZ_MQWA01000001.1"/>
</dbReference>
<dbReference type="Gene3D" id="3.90.550.10">
    <property type="entry name" value="Spore Coat Polysaccharide Biosynthesis Protein SpsA, Chain A"/>
    <property type="match status" value="1"/>
</dbReference>
<dbReference type="PANTHER" id="PTHR22916">
    <property type="entry name" value="GLYCOSYLTRANSFERASE"/>
    <property type="match status" value="1"/>
</dbReference>
<dbReference type="Proteomes" id="UP000239907">
    <property type="component" value="Unassembled WGS sequence"/>
</dbReference>
<dbReference type="AlphaFoldDB" id="A0A2S7TZJ6"/>
<dbReference type="CDD" id="cd00761">
    <property type="entry name" value="Glyco_tranf_GTA_type"/>
    <property type="match status" value="1"/>
</dbReference>
<reference evidence="2 3" key="1">
    <citation type="submission" date="2016-12" db="EMBL/GenBank/DDBJ databases">
        <title>Study of bacterial adaptation to deep sea.</title>
        <authorList>
            <person name="Song J."/>
            <person name="Yoshizawa S."/>
            <person name="Kogure K."/>
        </authorList>
    </citation>
    <scope>NUCLEOTIDE SEQUENCE [LARGE SCALE GENOMIC DNA]</scope>
    <source>
        <strain evidence="2 3">SAORIC-165</strain>
    </source>
</reference>
<proteinExistence type="predicted"/>
<evidence type="ECO:0000313" key="2">
    <source>
        <dbReference type="EMBL" id="PQJ27661.1"/>
    </source>
</evidence>
<dbReference type="InterPro" id="IPR029044">
    <property type="entry name" value="Nucleotide-diphossugar_trans"/>
</dbReference>
<protein>
    <recommendedName>
        <fullName evidence="1">Glycosyltransferase 2-like domain-containing protein</fullName>
    </recommendedName>
</protein>
<feature type="domain" description="Glycosyltransferase 2-like" evidence="1">
    <location>
        <begin position="4"/>
        <end position="110"/>
    </location>
</feature>
<evidence type="ECO:0000259" key="1">
    <source>
        <dbReference type="Pfam" id="PF00535"/>
    </source>
</evidence>
<dbReference type="PANTHER" id="PTHR22916:SF3">
    <property type="entry name" value="UDP-GLCNAC:BETAGAL BETA-1,3-N-ACETYLGLUCOSAMINYLTRANSFERASE-LIKE PROTEIN 1"/>
    <property type="match status" value="1"/>
</dbReference>
<evidence type="ECO:0000313" key="3">
    <source>
        <dbReference type="Proteomes" id="UP000239907"/>
    </source>
</evidence>
<name>A0A2S7TZJ6_9BACT</name>
<dbReference type="InterPro" id="IPR001173">
    <property type="entry name" value="Glyco_trans_2-like"/>
</dbReference>
<dbReference type="SUPFAM" id="SSF53448">
    <property type="entry name" value="Nucleotide-diphospho-sugar transferases"/>
    <property type="match status" value="1"/>
</dbReference>
<sequence length="304" mass="34826">MKISVVINNFNYEKYISEAIQSVIDQQIAAYEIIIVDDGSRDSSVAIVEEFVKRYQRVKLCVQENQGQLMAILNGVKAASGDVICLLDADDIYHPNHLEEVAKTFIEYPSLGMRFNDVESFNRDGVKKRYHHVHYYGDMGVTCISQYVMRKFLGNVTSSLSFGGEAADQIVSYMENYPYKHEWRLRADNCVIWLVSLFGFTKYNSDKMTVGYRIHGENGFNGNDLSDRKRMEHIVIKSRFFELAAQELGIGPWLLKNVLKEFKNSKIKHDDRLAAYVACAKEICPSEGKGKWVNQQLHAIHSEL</sequence>
<dbReference type="GO" id="GO:0016758">
    <property type="term" value="F:hexosyltransferase activity"/>
    <property type="evidence" value="ECO:0007669"/>
    <property type="project" value="UniProtKB-ARBA"/>
</dbReference>
<accession>A0A2S7TZJ6</accession>
<dbReference type="EMBL" id="MQWA01000001">
    <property type="protein sequence ID" value="PQJ27661.1"/>
    <property type="molecule type" value="Genomic_DNA"/>
</dbReference>
<dbReference type="Pfam" id="PF00535">
    <property type="entry name" value="Glycos_transf_2"/>
    <property type="match status" value="1"/>
</dbReference>
<comment type="caution">
    <text evidence="2">The sequence shown here is derived from an EMBL/GenBank/DDBJ whole genome shotgun (WGS) entry which is preliminary data.</text>
</comment>
<dbReference type="OrthoDB" id="396512at2"/>